<keyword evidence="6" id="KW-0998">Cell outer membrane</keyword>
<sequence>MKTQLRKSALTLAVAACLGASGAVYATETSSAVRGKITTPAGEAAANVKIKLIHEPSGTVTEYTTNDAGAFLAKGLRVGGPYTVIIDSDKYKDITKDRIYLSLGQTSRISEQLEPLTMETIQVTGVSYTQQAGGANSAFGAEIIENAPSFNRDIKDIARINPLATVTGSGELTIAGNNPRTNALTVDGISQNDDFGLNFSGYPSQQPPVSLDAIEQVTVDFAPFSASKGNFGGGTINAVTKSGTNEFKFSGYYETSTPDMAGDVDRLVEIKGQDERTYETEKVDPIQTEARYGFSVGGPIIKDKLFFFANYTSWRSELEMDYGFEGSGATHLYNTTEENFNRFLSILETEYGMTDSLGGDPEDTNDTLISKITWNINDAHRLDFTYQWQDDQDERNFGNGGDTVMLASNRYTYVNTFNNFATKIYSDWNDDFSSEISISHKDVTTESNTNSNIGSVLVEEKFRGPAYQFGMDQFRHANYAENQNTALAFDGTYLLGDHEIKFGAKYERLRLYNLFAANSLGSWEFDSFDGFANREVGNFRGNYDFDYANAYTNDSKDTAYDATRSQIALYIEDTFYPHDDVELTAGVRYERLSSDDKPRLNEAFLETYGFSNQENLDGLDIILPRIGFQWFASDDLTVKGGVGRFQGGIPNVWYNNPFQNDGITYVAAPSSAIADYYSQNPADITEVPQAIQDSLVPGAGSTNYTDPNFELPSSWRAQLGFDYNFSIEGFGDDYIWSAELAYEKKQNEAVWKNTALKEVGLAADGERVIYESRYEGDKADNFDIMMTNADDDGRSIIFVTSLAKNWDNGVSMTMSYTHQDIEENHVGSSSRAQSNYKHNIVKSRNMDMAARGHYEIEHSFKLNLNYKREFFDGYETRFDMFFERRSGRPFSWVMGMYQDEDLGDTRDFYSNSAYLAYIPTGADDPNVNWAESGITWEELSALMNKAGLSASGSIMDRNSDNQPWVTKMDISIKQEIPGFAKGHKAQVYLMVDNFANLLNSDWGVEKRLSYPNQTLYDFGGLDDQGRYILEKRYDGASTLNYSTIDLGSSAWQAKIGVSYKF</sequence>
<evidence type="ECO:0000256" key="4">
    <source>
        <dbReference type="ARBA" id="ARBA00022692"/>
    </source>
</evidence>
<dbReference type="PANTHER" id="PTHR30069:SF46">
    <property type="entry name" value="OAR PROTEIN"/>
    <property type="match status" value="1"/>
</dbReference>
<feature type="domain" description="TonB-dependent transporter Oar-like beta-barrel" evidence="8">
    <location>
        <begin position="363"/>
        <end position="996"/>
    </location>
</feature>
<dbReference type="Gene3D" id="2.170.130.10">
    <property type="entry name" value="TonB-dependent receptor, plug domain"/>
    <property type="match status" value="1"/>
</dbReference>
<evidence type="ECO:0000259" key="8">
    <source>
        <dbReference type="Pfam" id="PF25183"/>
    </source>
</evidence>
<evidence type="ECO:0000256" key="3">
    <source>
        <dbReference type="ARBA" id="ARBA00022452"/>
    </source>
</evidence>
<dbReference type="SUPFAM" id="SSF49452">
    <property type="entry name" value="Starch-binding domain-like"/>
    <property type="match status" value="1"/>
</dbReference>
<feature type="chain" id="PRO_5045333790" evidence="7">
    <location>
        <begin position="27"/>
        <end position="1061"/>
    </location>
</feature>
<keyword evidence="10" id="KW-1185">Reference proteome</keyword>
<accession>A0ABU8EY56</accession>
<evidence type="ECO:0000256" key="6">
    <source>
        <dbReference type="ARBA" id="ARBA00023237"/>
    </source>
</evidence>
<dbReference type="InterPro" id="IPR013784">
    <property type="entry name" value="Carb-bd-like_fold"/>
</dbReference>
<keyword evidence="4" id="KW-0812">Transmembrane</keyword>
<protein>
    <submittedName>
        <fullName evidence="9">TonB-dependent receptor</fullName>
    </submittedName>
</protein>
<evidence type="ECO:0000256" key="2">
    <source>
        <dbReference type="ARBA" id="ARBA00022448"/>
    </source>
</evidence>
<evidence type="ECO:0000256" key="7">
    <source>
        <dbReference type="SAM" id="SignalP"/>
    </source>
</evidence>
<evidence type="ECO:0000313" key="10">
    <source>
        <dbReference type="Proteomes" id="UP001382455"/>
    </source>
</evidence>
<gene>
    <name evidence="9" type="ORF">WAE96_19715</name>
</gene>
<organism evidence="9 10">
    <name type="scientific">Pseudoalteromonas spongiae</name>
    <dbReference type="NCBI Taxonomy" id="298657"/>
    <lineage>
        <taxon>Bacteria</taxon>
        <taxon>Pseudomonadati</taxon>
        <taxon>Pseudomonadota</taxon>
        <taxon>Gammaproteobacteria</taxon>
        <taxon>Alteromonadales</taxon>
        <taxon>Pseudoalteromonadaceae</taxon>
        <taxon>Pseudoalteromonas</taxon>
    </lineage>
</organism>
<reference evidence="9 10" key="1">
    <citation type="submission" date="2023-12" db="EMBL/GenBank/DDBJ databases">
        <title>Friends and Foes: Symbiotic and Algicidal bacterial influence on Karenia brevis blooms.</title>
        <authorList>
            <person name="Fei C."/>
            <person name="Mohamed A.R."/>
            <person name="Booker A."/>
            <person name="Arshad M."/>
            <person name="Klass S."/>
            <person name="Ahn S."/>
            <person name="Gilbert P.M."/>
            <person name="Heil C.A."/>
            <person name="Martinez J.M."/>
            <person name="Amin S.A."/>
        </authorList>
    </citation>
    <scope>NUCLEOTIDE SEQUENCE [LARGE SCALE GENOMIC DNA]</scope>
    <source>
        <strain evidence="9 10">CE15</strain>
    </source>
</reference>
<evidence type="ECO:0000256" key="1">
    <source>
        <dbReference type="ARBA" id="ARBA00004571"/>
    </source>
</evidence>
<evidence type="ECO:0000256" key="5">
    <source>
        <dbReference type="ARBA" id="ARBA00023136"/>
    </source>
</evidence>
<proteinExistence type="predicted"/>
<feature type="domain" description="TonB-dependent transporter Oar-like beta-barrel" evidence="8">
    <location>
        <begin position="239"/>
        <end position="316"/>
    </location>
</feature>
<keyword evidence="5" id="KW-0472">Membrane</keyword>
<dbReference type="EMBL" id="JBAWKS010000002">
    <property type="protein sequence ID" value="MEI4551914.1"/>
    <property type="molecule type" value="Genomic_DNA"/>
</dbReference>
<name>A0ABU8EY56_9GAMM</name>
<dbReference type="Pfam" id="PF13620">
    <property type="entry name" value="CarboxypepD_reg"/>
    <property type="match status" value="1"/>
</dbReference>
<dbReference type="InterPro" id="IPR057601">
    <property type="entry name" value="Oar-like_b-barrel"/>
</dbReference>
<feature type="signal peptide" evidence="7">
    <location>
        <begin position="1"/>
        <end position="26"/>
    </location>
</feature>
<dbReference type="Gene3D" id="2.40.170.20">
    <property type="entry name" value="TonB-dependent receptor, beta-barrel domain"/>
    <property type="match status" value="1"/>
</dbReference>
<keyword evidence="7" id="KW-0732">Signal</keyword>
<dbReference type="InterPro" id="IPR036942">
    <property type="entry name" value="Beta-barrel_TonB_sf"/>
</dbReference>
<evidence type="ECO:0000313" key="9">
    <source>
        <dbReference type="EMBL" id="MEI4551914.1"/>
    </source>
</evidence>
<dbReference type="PANTHER" id="PTHR30069">
    <property type="entry name" value="TONB-DEPENDENT OUTER MEMBRANE RECEPTOR"/>
    <property type="match status" value="1"/>
</dbReference>
<dbReference type="Pfam" id="PF25183">
    <property type="entry name" value="OMP_b-brl_4"/>
    <property type="match status" value="2"/>
</dbReference>
<comment type="caution">
    <text evidence="9">The sequence shown here is derived from an EMBL/GenBank/DDBJ whole genome shotgun (WGS) entry which is preliminary data.</text>
</comment>
<dbReference type="RefSeq" id="WP_336436802.1">
    <property type="nucleotide sequence ID" value="NZ_JBAWKS010000002.1"/>
</dbReference>
<dbReference type="SUPFAM" id="SSF56935">
    <property type="entry name" value="Porins"/>
    <property type="match status" value="1"/>
</dbReference>
<dbReference type="InterPro" id="IPR037066">
    <property type="entry name" value="Plug_dom_sf"/>
</dbReference>
<keyword evidence="3" id="KW-1134">Transmembrane beta strand</keyword>
<dbReference type="Proteomes" id="UP001382455">
    <property type="component" value="Unassembled WGS sequence"/>
</dbReference>
<keyword evidence="2" id="KW-0813">Transport</keyword>
<comment type="subcellular location">
    <subcellularLocation>
        <location evidence="1">Cell outer membrane</location>
        <topology evidence="1">Multi-pass membrane protein</topology>
    </subcellularLocation>
</comment>
<keyword evidence="9" id="KW-0675">Receptor</keyword>
<dbReference type="InterPro" id="IPR039426">
    <property type="entry name" value="TonB-dep_rcpt-like"/>
</dbReference>